<organism evidence="1 2">
    <name type="scientific">Chryseobacterium gallinarum</name>
    <dbReference type="NCBI Taxonomy" id="1324352"/>
    <lineage>
        <taxon>Bacteria</taxon>
        <taxon>Pseudomonadati</taxon>
        <taxon>Bacteroidota</taxon>
        <taxon>Flavobacteriia</taxon>
        <taxon>Flavobacteriales</taxon>
        <taxon>Weeksellaceae</taxon>
        <taxon>Chryseobacterium group</taxon>
        <taxon>Chryseobacterium</taxon>
    </lineage>
</organism>
<accession>A0A0G3M4L5</accession>
<dbReference type="RefSeq" id="WP_053328783.1">
    <property type="nucleotide sequence ID" value="NZ_CP009928.1"/>
</dbReference>
<name>A0A0G3M4L5_CHRGL</name>
<sequence length="429" mass="49725">MKQIILGIILFLLNQNTAAQQRHISNDSIRVFFNEIKKATREKSNLWNKDLYNALLFVEPQTRKVFANEPDSIGSLQPDQNMYTGILPDKVNIANTSINWNGKRWAMVMLPLPAHKKDRINLLAHELFHSAQPSLGFALNNPDNNHLDQMDGRTYLRLELEALKKAVLSSSEKEIRQHLINALVFRKYRYILYKGSDTSENDLELNEGMAEFTGVMISNRNKKQTAAYLADGINRFFTNPTFVRSFAYHTIPVYGYLLYNRDKNWNKKITNTTNLTRYFINAFQISIPVDIEKAVKDNMNQYNGMIISQEETQRHEKIKKIIADYKFKFIEQPHFEIKFEKMNVSFDPRNIIPIENKGTVYPNMKLTDSWGILNVEKGALMSPDWDKVSITNPVRTEGKKITGDGWTLDLANGYTLEKDKANNYRLIKK</sequence>
<gene>
    <name evidence="1" type="ORF">OK18_17030</name>
</gene>
<dbReference type="STRING" id="1324352.OK18_17030"/>
<evidence type="ECO:0000313" key="1">
    <source>
        <dbReference type="EMBL" id="AKK74086.1"/>
    </source>
</evidence>
<dbReference type="Proteomes" id="UP000035213">
    <property type="component" value="Chromosome"/>
</dbReference>
<reference evidence="1 2" key="1">
    <citation type="submission" date="2014-11" db="EMBL/GenBank/DDBJ databases">
        <authorList>
            <person name="Park G.-S."/>
            <person name="Hong S.-J."/>
            <person name="Jung B.K."/>
            <person name="Khan A.R."/>
            <person name="Kwak Y."/>
            <person name="Shin J.-H."/>
        </authorList>
    </citation>
    <scope>NUCLEOTIDE SEQUENCE [LARGE SCALE GENOMIC DNA]</scope>
    <source>
        <strain evidence="1 2">DSM 27622</strain>
    </source>
</reference>
<dbReference type="EMBL" id="CP009928">
    <property type="protein sequence ID" value="AKK74086.1"/>
    <property type="molecule type" value="Genomic_DNA"/>
</dbReference>
<proteinExistence type="predicted"/>
<dbReference type="OrthoDB" id="1299654at2"/>
<protein>
    <submittedName>
        <fullName evidence="1">Uncharacterized protein</fullName>
    </submittedName>
</protein>
<dbReference type="AlphaFoldDB" id="A0A0G3M4L5"/>
<dbReference type="PATRIC" id="fig|1324352.5.peg.3560"/>
<evidence type="ECO:0000313" key="2">
    <source>
        <dbReference type="Proteomes" id="UP000035213"/>
    </source>
</evidence>
<dbReference type="KEGG" id="cgn:OK18_17030"/>